<reference evidence="1" key="2">
    <citation type="submission" date="2013-11" db="EMBL/GenBank/DDBJ databases">
        <title>Draft genome sequence of Bacteroides uniformis (ATCC 8492).</title>
        <authorList>
            <person name="Sudarsanam P."/>
            <person name="Ley R."/>
            <person name="Guruge J."/>
            <person name="Turnbaugh P.J."/>
            <person name="Mahowald M."/>
            <person name="Liep D."/>
            <person name="Gordon J."/>
        </authorList>
    </citation>
    <scope>NUCLEOTIDE SEQUENCE</scope>
    <source>
        <strain evidence="1">ATCC 8492</strain>
    </source>
</reference>
<keyword evidence="2" id="KW-1185">Reference proteome</keyword>
<accession>A0ABC9N8D4</accession>
<proteinExistence type="predicted"/>
<gene>
    <name evidence="1" type="ORF">BACUNI_03654</name>
</gene>
<dbReference type="EMBL" id="AAYH02000047">
    <property type="protein sequence ID" value="EDO52859.1"/>
    <property type="molecule type" value="Genomic_DNA"/>
</dbReference>
<dbReference type="AlphaFoldDB" id="A0ABC9N8D4"/>
<name>A0ABC9N8D4_BACUC</name>
<protein>
    <submittedName>
        <fullName evidence="1">Uncharacterized protein</fullName>
    </submittedName>
</protein>
<evidence type="ECO:0000313" key="1">
    <source>
        <dbReference type="EMBL" id="EDO52859.1"/>
    </source>
</evidence>
<organism evidence="1 2">
    <name type="scientific">Bacteroides uniformis (strain ATCC 8492 / DSM 6597 / CCUG 4942 / CIP 103695 / JCM 5828 / KCTC 5204 / NCTC 13054 / VPI 0061)</name>
    <dbReference type="NCBI Taxonomy" id="411479"/>
    <lineage>
        <taxon>Bacteria</taxon>
        <taxon>Pseudomonadati</taxon>
        <taxon>Bacteroidota</taxon>
        <taxon>Bacteroidia</taxon>
        <taxon>Bacteroidales</taxon>
        <taxon>Bacteroidaceae</taxon>
        <taxon>Bacteroides</taxon>
    </lineage>
</organism>
<dbReference type="Proteomes" id="UP000004110">
    <property type="component" value="Unassembled WGS sequence"/>
</dbReference>
<comment type="caution">
    <text evidence="1">The sequence shown here is derived from an EMBL/GenBank/DDBJ whole genome shotgun (WGS) entry which is preliminary data.</text>
</comment>
<evidence type="ECO:0000313" key="2">
    <source>
        <dbReference type="Proteomes" id="UP000004110"/>
    </source>
</evidence>
<sequence>MLPLHHSPIVIISVLRLQRYKDFYKSKQKRVFFSQKTDKIP</sequence>
<reference evidence="1" key="1">
    <citation type="submission" date="2007-06" db="EMBL/GenBank/DDBJ databases">
        <authorList>
            <person name="Fulton L."/>
            <person name="Clifton S."/>
            <person name="Fulton B."/>
            <person name="Xu J."/>
            <person name="Minx P."/>
            <person name="Pepin K.H."/>
            <person name="Johnson M."/>
            <person name="Thiruvilangam P."/>
            <person name="Bhonagiri V."/>
            <person name="Nash W.E."/>
            <person name="Mardis E.R."/>
            <person name="Wilson R.K."/>
        </authorList>
    </citation>
    <scope>NUCLEOTIDE SEQUENCE [LARGE SCALE GENOMIC DNA]</scope>
    <source>
        <strain evidence="1">ATCC 8492</strain>
    </source>
</reference>